<accession>A0ABY8UWC4</accession>
<reference evidence="1 2" key="1">
    <citation type="submission" date="2023-05" db="EMBL/GenBank/DDBJ databases">
        <title>Comparative genomics reveals the evidence of polycyclic aromatic hydrocarbons degradation in moderately halophilic genus Pontibacillus.</title>
        <authorList>
            <person name="Yang H."/>
            <person name="Qian Z."/>
        </authorList>
    </citation>
    <scope>NUCLEOTIDE SEQUENCE [LARGE SCALE GENOMIC DNA]</scope>
    <source>
        <strain evidence="2">HN14</strain>
    </source>
</reference>
<keyword evidence="2" id="KW-1185">Reference proteome</keyword>
<name>A0ABY8UWC4_9BACI</name>
<dbReference type="InterPro" id="IPR047670">
    <property type="entry name" value="YfjT-like"/>
</dbReference>
<dbReference type="EMBL" id="CP126446">
    <property type="protein sequence ID" value="WIF97982.1"/>
    <property type="molecule type" value="Genomic_DNA"/>
</dbReference>
<sequence>MGKSVEDKASQLQYLTNRFHMLSEVVESMDSAHTDPEDLDRLLQMMKDIEGKIERFKKDWEADR</sequence>
<evidence type="ECO:0000313" key="2">
    <source>
        <dbReference type="Proteomes" id="UP001236652"/>
    </source>
</evidence>
<dbReference type="Proteomes" id="UP001236652">
    <property type="component" value="Chromosome"/>
</dbReference>
<dbReference type="NCBIfam" id="NF040878">
    <property type="entry name" value="SE1561_fam"/>
    <property type="match status" value="1"/>
</dbReference>
<protein>
    <submittedName>
        <fullName evidence="1">SE1561 family protein</fullName>
    </submittedName>
</protein>
<gene>
    <name evidence="1" type="ORF">QNI29_20015</name>
</gene>
<proteinExistence type="predicted"/>
<organism evidence="1 2">
    <name type="scientific">Pontibacillus chungwhensis</name>
    <dbReference type="NCBI Taxonomy" id="265426"/>
    <lineage>
        <taxon>Bacteria</taxon>
        <taxon>Bacillati</taxon>
        <taxon>Bacillota</taxon>
        <taxon>Bacilli</taxon>
        <taxon>Bacillales</taxon>
        <taxon>Bacillaceae</taxon>
        <taxon>Pontibacillus</taxon>
    </lineage>
</organism>
<evidence type="ECO:0000313" key="1">
    <source>
        <dbReference type="EMBL" id="WIF97982.1"/>
    </source>
</evidence>
<dbReference type="RefSeq" id="WP_231417636.1">
    <property type="nucleotide sequence ID" value="NZ_CP126446.1"/>
</dbReference>